<protein>
    <recommendedName>
        <fullName evidence="3">BTB domain-containing protein</fullName>
    </recommendedName>
</protein>
<dbReference type="InterPro" id="IPR009676">
    <property type="entry name" value="DUF1265"/>
</dbReference>
<evidence type="ECO:0000313" key="2">
    <source>
        <dbReference type="Proteomes" id="UP000005237"/>
    </source>
</evidence>
<dbReference type="Gene3D" id="3.30.710.10">
    <property type="entry name" value="Potassium Channel Kv1.1, Chain A"/>
    <property type="match status" value="1"/>
</dbReference>
<sequence>MAQVENLPKKLDTVTFVHIFKIRPIDIKHMMPVQFVTAYEHGLINWHIQIAENGGFPSFIRNILEDQLAHRESNYQITLHPAGSRERHPPVHKVHFKMRTVDSEDRDIFAPLTYTHPSGQAVRDILHSGYSTPEQHEIKHHIAAVLGKNIFEHLKFEITTTIDFEIEQFLSMQNLNRLVGKAMPVQLGFRYNLLTNQATHNFELVTLKNQSFPCNKEALFVASPFFRKNLPPDSSTFLLNVDYLEAVEVVITWLLTESYHAPSAMTPELAAEIWKLADRLLARAGNPKHLYGSLERHCFEELVKNHEDLAYVKRMLIMAHNGRLGSLLEACHAVIITSHYTDFPDEAFTQLSQFTRTSALSRLRENYMRSLCVKRFLRKEVAVDVADD</sequence>
<evidence type="ECO:0000313" key="1">
    <source>
        <dbReference type="EnsemblMetazoa" id="CJA21745.1"/>
    </source>
</evidence>
<keyword evidence="2" id="KW-1185">Reference proteome</keyword>
<dbReference type="AlphaFoldDB" id="A0A8R1E435"/>
<dbReference type="Pfam" id="PF06887">
    <property type="entry name" value="DUF1265"/>
    <property type="match status" value="1"/>
</dbReference>
<evidence type="ECO:0008006" key="3">
    <source>
        <dbReference type="Google" id="ProtNLM"/>
    </source>
</evidence>
<proteinExistence type="predicted"/>
<dbReference type="EnsemblMetazoa" id="CJA21745.1">
    <property type="protein sequence ID" value="CJA21745.1"/>
    <property type="gene ID" value="WBGene00177317"/>
</dbReference>
<dbReference type="CDD" id="cd18186">
    <property type="entry name" value="BTB_POZ_ZBTB_KLHL-like"/>
    <property type="match status" value="1"/>
</dbReference>
<accession>A0A8R1E435</accession>
<organism evidence="1 2">
    <name type="scientific">Caenorhabditis japonica</name>
    <dbReference type="NCBI Taxonomy" id="281687"/>
    <lineage>
        <taxon>Eukaryota</taxon>
        <taxon>Metazoa</taxon>
        <taxon>Ecdysozoa</taxon>
        <taxon>Nematoda</taxon>
        <taxon>Chromadorea</taxon>
        <taxon>Rhabditida</taxon>
        <taxon>Rhabditina</taxon>
        <taxon>Rhabditomorpha</taxon>
        <taxon>Rhabditoidea</taxon>
        <taxon>Rhabditidae</taxon>
        <taxon>Peloderinae</taxon>
        <taxon>Caenorhabditis</taxon>
    </lineage>
</organism>
<dbReference type="Proteomes" id="UP000005237">
    <property type="component" value="Unassembled WGS sequence"/>
</dbReference>
<reference evidence="1" key="2">
    <citation type="submission" date="2022-06" db="UniProtKB">
        <authorList>
            <consortium name="EnsemblMetazoa"/>
        </authorList>
    </citation>
    <scope>IDENTIFICATION</scope>
    <source>
        <strain evidence="1">DF5081</strain>
    </source>
</reference>
<name>A0A8R1E435_CAEJA</name>
<dbReference type="InterPro" id="IPR011333">
    <property type="entry name" value="SKP1/BTB/POZ_sf"/>
</dbReference>
<reference evidence="2" key="1">
    <citation type="submission" date="2010-08" db="EMBL/GenBank/DDBJ databases">
        <authorList>
            <consortium name="Caenorhabditis japonica Sequencing Consortium"/>
            <person name="Wilson R.K."/>
        </authorList>
    </citation>
    <scope>NUCLEOTIDE SEQUENCE [LARGE SCALE GENOMIC DNA]</scope>
    <source>
        <strain evidence="2">DF5081</strain>
    </source>
</reference>